<evidence type="ECO:0000256" key="3">
    <source>
        <dbReference type="ARBA" id="ARBA00022795"/>
    </source>
</evidence>
<keyword evidence="3" id="KW-1005">Bacterial flagellum biogenesis</keyword>
<comment type="similarity">
    <text evidence="2">Belongs to the FliK family.</text>
</comment>
<dbReference type="GO" id="GO:0044780">
    <property type="term" value="P:bacterial-type flagellum assembly"/>
    <property type="evidence" value="ECO:0007669"/>
    <property type="project" value="InterPro"/>
</dbReference>
<dbReference type="InterPro" id="IPR052563">
    <property type="entry name" value="FliK"/>
</dbReference>
<feature type="compositionally biased region" description="Polar residues" evidence="4">
    <location>
        <begin position="1"/>
        <end position="23"/>
    </location>
</feature>
<feature type="compositionally biased region" description="Polar residues" evidence="4">
    <location>
        <begin position="375"/>
        <end position="403"/>
    </location>
</feature>
<dbReference type="PRINTS" id="PR01007">
    <property type="entry name" value="FLGHOOKFLIK"/>
</dbReference>
<feature type="region of interest" description="Disordered" evidence="4">
    <location>
        <begin position="1"/>
        <end position="70"/>
    </location>
</feature>
<dbReference type="GO" id="GO:0009424">
    <property type="term" value="C:bacterial-type flagellum hook"/>
    <property type="evidence" value="ECO:0007669"/>
    <property type="project" value="InterPro"/>
</dbReference>
<comment type="caution">
    <text evidence="6">The sequence shown here is derived from an EMBL/GenBank/DDBJ whole genome shotgun (WGS) entry which is preliminary data.</text>
</comment>
<dbReference type="InterPro" id="IPR001635">
    <property type="entry name" value="Flag_hook_Flik"/>
</dbReference>
<dbReference type="Gene3D" id="3.30.750.140">
    <property type="match status" value="1"/>
</dbReference>
<dbReference type="InterPro" id="IPR021136">
    <property type="entry name" value="Flagellar_hook_control-like_C"/>
</dbReference>
<dbReference type="CDD" id="cd17470">
    <property type="entry name" value="T3SS_Flik_C"/>
    <property type="match status" value="1"/>
</dbReference>
<feature type="compositionally biased region" description="Polar residues" evidence="4">
    <location>
        <begin position="35"/>
        <end position="69"/>
    </location>
</feature>
<sequence length="428" mass="44943">MNNLSLQTIQIATQKSPSESVSKGDSGAGAIDSGVTKSSFQTTLNKQVQANESQNRPTQESKQPSTKSVLENKIPSKQRASDQLAAKLQVQAKARTGDHVVNDAKLVLDDSGSVKRALAVEGLIQKKSSASDDGDTKVETSAVGISDVNSGVVDASSAIAPMVLGAFKGIQTQVSPTLDDALSKELTRGKSIGIPGNDAQVTQSMEKRLGEKASSDTSQWVDSVLANTAKQSGIDESSVSKLLFDTSKDSTRESVLKEVAMPANYQAVLQANTPLSAQLVGSANVISSYPGKSGWDQAISQKVVWMVGAGEQSATLTLNPPDLGPLQVVIHVHNDQADTTFISDNKEVRQALENGMSNLRDKMSDAGIQLGQANVSTGSQSQQEFQRATQSRSATASNDSGSIDPQILGVVGTESLVRITNGLVDTFA</sequence>
<keyword evidence="6" id="KW-0282">Flagellum</keyword>
<evidence type="ECO:0000313" key="6">
    <source>
        <dbReference type="EMBL" id="OIQ97431.1"/>
    </source>
</evidence>
<evidence type="ECO:0000259" key="5">
    <source>
        <dbReference type="Pfam" id="PF02120"/>
    </source>
</evidence>
<keyword evidence="6" id="KW-0969">Cilium</keyword>
<comment type="function">
    <text evidence="1">Controls the length of the flagellar hook.</text>
</comment>
<dbReference type="PANTHER" id="PTHR37533:SF2">
    <property type="entry name" value="FLAGELLAR HOOK-LENGTH CONTROL PROTEIN"/>
    <property type="match status" value="1"/>
</dbReference>
<evidence type="ECO:0000256" key="2">
    <source>
        <dbReference type="ARBA" id="ARBA00009149"/>
    </source>
</evidence>
<evidence type="ECO:0000256" key="1">
    <source>
        <dbReference type="ARBA" id="ARBA00003944"/>
    </source>
</evidence>
<feature type="region of interest" description="Disordered" evidence="4">
    <location>
        <begin position="375"/>
        <end position="404"/>
    </location>
</feature>
<protein>
    <submittedName>
        <fullName evidence="6">Flagellar hook-length control protein</fullName>
    </submittedName>
</protein>
<name>A0A1J5RZT8_9ZZZZ</name>
<feature type="domain" description="Flagellar hook-length control protein-like C-terminal" evidence="5">
    <location>
        <begin position="301"/>
        <end position="383"/>
    </location>
</feature>
<accession>A0A1J5RZT8</accession>
<gene>
    <name evidence="6" type="primary">fliK_4</name>
    <name evidence="6" type="ORF">GALL_205630</name>
</gene>
<dbReference type="EMBL" id="MLJW01000133">
    <property type="protein sequence ID" value="OIQ97431.1"/>
    <property type="molecule type" value="Genomic_DNA"/>
</dbReference>
<reference evidence="6" key="1">
    <citation type="submission" date="2016-10" db="EMBL/GenBank/DDBJ databases">
        <title>Sequence of Gallionella enrichment culture.</title>
        <authorList>
            <person name="Poehlein A."/>
            <person name="Muehling M."/>
            <person name="Daniel R."/>
        </authorList>
    </citation>
    <scope>NUCLEOTIDE SEQUENCE</scope>
</reference>
<organism evidence="6">
    <name type="scientific">mine drainage metagenome</name>
    <dbReference type="NCBI Taxonomy" id="410659"/>
    <lineage>
        <taxon>unclassified sequences</taxon>
        <taxon>metagenomes</taxon>
        <taxon>ecological metagenomes</taxon>
    </lineage>
</organism>
<proteinExistence type="inferred from homology"/>
<dbReference type="PANTHER" id="PTHR37533">
    <property type="entry name" value="FLAGELLAR HOOK-LENGTH CONTROL PROTEIN"/>
    <property type="match status" value="1"/>
</dbReference>
<keyword evidence="6" id="KW-0966">Cell projection</keyword>
<evidence type="ECO:0000256" key="4">
    <source>
        <dbReference type="SAM" id="MobiDB-lite"/>
    </source>
</evidence>
<dbReference type="Pfam" id="PF02120">
    <property type="entry name" value="Flg_hook"/>
    <property type="match status" value="1"/>
</dbReference>
<dbReference type="AlphaFoldDB" id="A0A1J5RZT8"/>
<dbReference type="InterPro" id="IPR038610">
    <property type="entry name" value="FliK-like_C_sf"/>
</dbReference>